<dbReference type="Proteomes" id="UP000269271">
    <property type="component" value="Unassembled WGS sequence"/>
</dbReference>
<reference evidence="2 3" key="1">
    <citation type="submission" date="2018-08" db="EMBL/GenBank/DDBJ databases">
        <title>Comparative analysis of Burkholderia isolates from Puerto Rico.</title>
        <authorList>
            <person name="Hall C."/>
            <person name="Sahl J."/>
            <person name="Wagner D."/>
        </authorList>
    </citation>
    <scope>NUCLEOTIDE SEQUENCE [LARGE SCALE GENOMIC DNA]</scope>
    <source>
        <strain evidence="2 3">Bp9001</strain>
    </source>
</reference>
<comment type="caution">
    <text evidence="2">The sequence shown here is derived from an EMBL/GenBank/DDBJ whole genome shotgun (WGS) entry which is preliminary data.</text>
</comment>
<organism evidence="2 3">
    <name type="scientific">Burkholderia contaminans</name>
    <dbReference type="NCBI Taxonomy" id="488447"/>
    <lineage>
        <taxon>Bacteria</taxon>
        <taxon>Pseudomonadati</taxon>
        <taxon>Pseudomonadota</taxon>
        <taxon>Betaproteobacteria</taxon>
        <taxon>Burkholderiales</taxon>
        <taxon>Burkholderiaceae</taxon>
        <taxon>Burkholderia</taxon>
        <taxon>Burkholderia cepacia complex</taxon>
    </lineage>
</organism>
<protein>
    <submittedName>
        <fullName evidence="2">Uncharacterized protein</fullName>
    </submittedName>
</protein>
<proteinExistence type="predicted"/>
<accession>A0A3N8RGG1</accession>
<feature type="region of interest" description="Disordered" evidence="1">
    <location>
        <begin position="1"/>
        <end position="26"/>
    </location>
</feature>
<feature type="region of interest" description="Disordered" evidence="1">
    <location>
        <begin position="301"/>
        <end position="363"/>
    </location>
</feature>
<feature type="region of interest" description="Disordered" evidence="1">
    <location>
        <begin position="88"/>
        <end position="170"/>
    </location>
</feature>
<sequence>MAANITITVSPSTTTPTDFGNSGANGASSANQPVNLTLDAGSLAALLKPPAGGNGGVNGLGGAGQGLHNVKLSSDKGTVQVQMDSQGNLYDKSGKSIGKQNPDGSFTFDSGKSPEAEILNTGSANGKHQPQGRETMDASDVSVSAGDLRGPNGNGNGSPDAGSTIPVSYPQNNGGYNANGGNSVPDGGQNANFGMGNAPTGGQTITITLGDGSSPNGGVPQSGNSPYANGGLPVGLGGSGQAGQGLHNVKLSTDKGTVQVQMDDQGNIYDKSGKSIGKQNADGSVTFDSGKSTAAEILNTGSTNGKHQPQGRETIDASDVSVSAGDLRGSQGEAQDAATGKEVEKLSQLGLGPVDPQGQTVTV</sequence>
<evidence type="ECO:0000256" key="1">
    <source>
        <dbReference type="SAM" id="MobiDB-lite"/>
    </source>
</evidence>
<evidence type="ECO:0000313" key="3">
    <source>
        <dbReference type="Proteomes" id="UP000269271"/>
    </source>
</evidence>
<dbReference type="RefSeq" id="WP_052759311.1">
    <property type="nucleotide sequence ID" value="NZ_CABVQL010000001.1"/>
</dbReference>
<feature type="compositionally biased region" description="Polar residues" evidence="1">
    <location>
        <begin position="98"/>
        <end position="110"/>
    </location>
</feature>
<dbReference type="AlphaFoldDB" id="A0A3N8RGG1"/>
<name>A0A3N8RGG1_9BURK</name>
<dbReference type="EMBL" id="QTQX01000003">
    <property type="protein sequence ID" value="RQT34982.1"/>
    <property type="molecule type" value="Genomic_DNA"/>
</dbReference>
<evidence type="ECO:0000313" key="2">
    <source>
        <dbReference type="EMBL" id="RQT34982.1"/>
    </source>
</evidence>
<gene>
    <name evidence="2" type="ORF">DF037_06525</name>
</gene>